<comment type="function">
    <text evidence="8">Subunit b, of the mitochondrial membrane ATP synthase complex (F(1)F(0) ATP synthase or Complex V) that produces ATP from ADP in the presence of a proton gradient across the membrane which is generated by electron transport complexes of the respiratory chain. ATP synthase complex consist of a soluble F(1) head domain - the catalytic core - and a membrane F(1) domain - the membrane proton channel. These two domains are linked by a central stalk rotating inside the F(1) region and a stationary peripheral stalk. During catalysis, ATP synthesis in the catalytic domain of F(1) is coupled via a rotary mechanism of the central stalk subunits to proton translocation. In vivo, can only synthesize ATP although its ATP hydrolase activity can be activated artificially in vitro. Part of the complex F(0) domain. Part of the complex F(0) domain and the peripheric stalk, which acts as a stator to hold the catalytic alpha(3)beta(3) subcomplex and subunit a/ATP6 static relative to the rotary elements.</text>
</comment>
<evidence type="ECO:0000256" key="5">
    <source>
        <dbReference type="ARBA" id="ARBA00023065"/>
    </source>
</evidence>
<keyword evidence="5 8" id="KW-0406">Ion transport</keyword>
<reference evidence="9" key="1">
    <citation type="submission" date="2021-01" db="EMBL/GenBank/DDBJ databases">
        <authorList>
            <person name="Corre E."/>
            <person name="Pelletier E."/>
            <person name="Niang G."/>
            <person name="Scheremetjew M."/>
            <person name="Finn R."/>
            <person name="Kale V."/>
            <person name="Holt S."/>
            <person name="Cochrane G."/>
            <person name="Meng A."/>
            <person name="Brown T."/>
            <person name="Cohen L."/>
        </authorList>
    </citation>
    <scope>NUCLEOTIDE SEQUENCE</scope>
    <source>
        <strain evidence="9">NY070348D</strain>
    </source>
</reference>
<dbReference type="PANTHER" id="PTHR12733">
    <property type="entry name" value="MITOCHONDRIAL ATP SYNTHASE B CHAIN"/>
    <property type="match status" value="1"/>
</dbReference>
<keyword evidence="2 8" id="KW-0138">CF(0)</keyword>
<proteinExistence type="inferred from homology"/>
<keyword evidence="7 8" id="KW-0472">Membrane</keyword>
<dbReference type="GO" id="GO:0005743">
    <property type="term" value="C:mitochondrial inner membrane"/>
    <property type="evidence" value="ECO:0007669"/>
    <property type="project" value="UniProtKB-SubCell"/>
</dbReference>
<keyword evidence="3 8" id="KW-0375">Hydrogen ion transport</keyword>
<dbReference type="GO" id="GO:0045259">
    <property type="term" value="C:proton-transporting ATP synthase complex"/>
    <property type="evidence" value="ECO:0007669"/>
    <property type="project" value="UniProtKB-KW"/>
</dbReference>
<evidence type="ECO:0000256" key="1">
    <source>
        <dbReference type="ARBA" id="ARBA00022448"/>
    </source>
</evidence>
<sequence length="307" mass="34163">MLRVSGSRLLRAGRPQMRLAQQLAQMRSLHASTPQRKEEEPLTPGLVEKYQLDEPSRYIPLSVGVAGLATATGLYHWDAESQLMVLWVLFCGTVYSRAGPAIAGMMDEVSEQIEKEHQALEDTEINAVKAAIEAHQSQLTILKDVEELFETQKMATDQIVAMAQGKLHHAVRDQFDLRLQVLADTESKYKNEIREKLIASAQKHVTEVFSSDKSKDLKAAALTTALNVLANPAKAKKDPTVGNMYSEYFSAFAKKVNAAQNEEFTATPEMQKEADELSRSLAMRLRASPDASIEVPKDDGKFKLENF</sequence>
<evidence type="ECO:0000256" key="2">
    <source>
        <dbReference type="ARBA" id="ARBA00022547"/>
    </source>
</evidence>
<dbReference type="Pfam" id="PF05405">
    <property type="entry name" value="Mt_ATP-synt_B"/>
    <property type="match status" value="1"/>
</dbReference>
<dbReference type="InterPro" id="IPR013837">
    <property type="entry name" value="ATP_synth_F0_suB"/>
</dbReference>
<dbReference type="InterPro" id="IPR008688">
    <property type="entry name" value="ATP_synth_Bsub_B/MI25"/>
</dbReference>
<gene>
    <name evidence="9" type="ORF">QSP1433_LOCUS14985</name>
</gene>
<name>A0A7S2SLD1_9STRA</name>
<evidence type="ECO:0000313" key="9">
    <source>
        <dbReference type="EMBL" id="CAD9702643.1"/>
    </source>
</evidence>
<dbReference type="GO" id="GO:0015986">
    <property type="term" value="P:proton motive force-driven ATP synthesis"/>
    <property type="evidence" value="ECO:0007669"/>
    <property type="project" value="UniProtKB-UniRule"/>
</dbReference>
<evidence type="ECO:0000256" key="7">
    <source>
        <dbReference type="ARBA" id="ARBA00023136"/>
    </source>
</evidence>
<accession>A0A7S2SLD1</accession>
<evidence type="ECO:0000256" key="3">
    <source>
        <dbReference type="ARBA" id="ARBA00022781"/>
    </source>
</evidence>
<evidence type="ECO:0000256" key="4">
    <source>
        <dbReference type="ARBA" id="ARBA00022792"/>
    </source>
</evidence>
<evidence type="ECO:0000256" key="6">
    <source>
        <dbReference type="ARBA" id="ARBA00023128"/>
    </source>
</evidence>
<comment type="similarity">
    <text evidence="8">Belongs to the eukaryotic ATPase B chain family.</text>
</comment>
<keyword evidence="4 8" id="KW-0999">Mitochondrion inner membrane</keyword>
<dbReference type="EMBL" id="HBHK01023837">
    <property type="protein sequence ID" value="CAD9702643.1"/>
    <property type="molecule type" value="Transcribed_RNA"/>
</dbReference>
<protein>
    <recommendedName>
        <fullName evidence="8">ATP synthase subunit b</fullName>
    </recommendedName>
</protein>
<organism evidence="9">
    <name type="scientific">Mucochytrium quahogii</name>
    <dbReference type="NCBI Taxonomy" id="96639"/>
    <lineage>
        <taxon>Eukaryota</taxon>
        <taxon>Sar</taxon>
        <taxon>Stramenopiles</taxon>
        <taxon>Bigyra</taxon>
        <taxon>Labyrinthulomycetes</taxon>
        <taxon>Thraustochytrida</taxon>
        <taxon>Thraustochytriidae</taxon>
        <taxon>Mucochytrium</taxon>
    </lineage>
</organism>
<dbReference type="PANTHER" id="PTHR12733:SF3">
    <property type="entry name" value="ATP SYNTHASE F(0) COMPLEX SUBUNIT B1, MITOCHONDRIAL"/>
    <property type="match status" value="1"/>
</dbReference>
<keyword evidence="6 8" id="KW-0496">Mitochondrion</keyword>
<dbReference type="AlphaFoldDB" id="A0A7S2SLD1"/>
<keyword evidence="1 8" id="KW-0813">Transport</keyword>
<comment type="subcellular location">
    <subcellularLocation>
        <location evidence="8">Mitochondrion</location>
    </subcellularLocation>
    <subcellularLocation>
        <location evidence="8">Mitochondrion inner membrane</location>
    </subcellularLocation>
</comment>
<dbReference type="GO" id="GO:0015078">
    <property type="term" value="F:proton transmembrane transporter activity"/>
    <property type="evidence" value="ECO:0007669"/>
    <property type="project" value="UniProtKB-UniRule"/>
</dbReference>
<evidence type="ECO:0000256" key="8">
    <source>
        <dbReference type="RuleBase" id="RU368017"/>
    </source>
</evidence>
<comment type="subunit">
    <text evidence="8">F-type ATPases have 2 components, CF(1) - the catalytic core - and CF(0) - the membrane proton channel. CF(1) and CF(0) have multiple subunits.</text>
</comment>